<reference evidence="2" key="1">
    <citation type="journal article" date="2018" name="DNA Res.">
        <title>Multiple hybrid de novo genome assembly of finger millet, an orphan allotetraploid crop.</title>
        <authorList>
            <person name="Hatakeyama M."/>
            <person name="Aluri S."/>
            <person name="Balachadran M.T."/>
            <person name="Sivarajan S.R."/>
            <person name="Patrignani A."/>
            <person name="Gruter S."/>
            <person name="Poveda L."/>
            <person name="Shimizu-Inatsugi R."/>
            <person name="Baeten J."/>
            <person name="Francoijs K.J."/>
            <person name="Nataraja K.N."/>
            <person name="Reddy Y.A.N."/>
            <person name="Phadnis S."/>
            <person name="Ravikumar R.L."/>
            <person name="Schlapbach R."/>
            <person name="Sreeman S.M."/>
            <person name="Shimizu K.K."/>
        </authorList>
    </citation>
    <scope>NUCLEOTIDE SEQUENCE</scope>
</reference>
<feature type="compositionally biased region" description="Gly residues" evidence="1">
    <location>
        <begin position="1"/>
        <end position="10"/>
    </location>
</feature>
<proteinExistence type="predicted"/>
<accession>A0AAV5CAV1</accession>
<evidence type="ECO:0000313" key="2">
    <source>
        <dbReference type="EMBL" id="GJM95245.1"/>
    </source>
</evidence>
<organism evidence="2 3">
    <name type="scientific">Eleusine coracana subsp. coracana</name>
    <dbReference type="NCBI Taxonomy" id="191504"/>
    <lineage>
        <taxon>Eukaryota</taxon>
        <taxon>Viridiplantae</taxon>
        <taxon>Streptophyta</taxon>
        <taxon>Embryophyta</taxon>
        <taxon>Tracheophyta</taxon>
        <taxon>Spermatophyta</taxon>
        <taxon>Magnoliopsida</taxon>
        <taxon>Liliopsida</taxon>
        <taxon>Poales</taxon>
        <taxon>Poaceae</taxon>
        <taxon>PACMAD clade</taxon>
        <taxon>Chloridoideae</taxon>
        <taxon>Cynodonteae</taxon>
        <taxon>Eleusininae</taxon>
        <taxon>Eleusine</taxon>
    </lineage>
</organism>
<reference evidence="2" key="2">
    <citation type="submission" date="2021-12" db="EMBL/GenBank/DDBJ databases">
        <title>Resequencing data analysis of finger millet.</title>
        <authorList>
            <person name="Hatakeyama M."/>
            <person name="Aluri S."/>
            <person name="Balachadran M.T."/>
            <person name="Sivarajan S.R."/>
            <person name="Poveda L."/>
            <person name="Shimizu-Inatsugi R."/>
            <person name="Schlapbach R."/>
            <person name="Sreeman S.M."/>
            <person name="Shimizu K.K."/>
        </authorList>
    </citation>
    <scope>NUCLEOTIDE SEQUENCE</scope>
</reference>
<keyword evidence="3" id="KW-1185">Reference proteome</keyword>
<evidence type="ECO:0000313" key="3">
    <source>
        <dbReference type="Proteomes" id="UP001054889"/>
    </source>
</evidence>
<dbReference type="Proteomes" id="UP001054889">
    <property type="component" value="Unassembled WGS sequence"/>
</dbReference>
<dbReference type="AlphaFoldDB" id="A0AAV5CAV1"/>
<comment type="caution">
    <text evidence="2">The sequence shown here is derived from an EMBL/GenBank/DDBJ whole genome shotgun (WGS) entry which is preliminary data.</text>
</comment>
<protein>
    <submittedName>
        <fullName evidence="2">Uncharacterized protein</fullName>
    </submittedName>
</protein>
<feature type="region of interest" description="Disordered" evidence="1">
    <location>
        <begin position="1"/>
        <end position="27"/>
    </location>
</feature>
<dbReference type="EMBL" id="BQKI01000005">
    <property type="protein sequence ID" value="GJM95245.1"/>
    <property type="molecule type" value="Genomic_DNA"/>
</dbReference>
<evidence type="ECO:0000256" key="1">
    <source>
        <dbReference type="SAM" id="MobiDB-lite"/>
    </source>
</evidence>
<sequence>MRGRGNGGGRGDGRESESEGVNGGGAFGQATEGCPNVRVGPSICSNGCWPYAGDHAARVGPGSAAAAECVSSGSLTGGDVVSVEEHIADAKSQGKEAFGKGEYLAAIYFYGLVNV</sequence>
<name>A0AAV5CAV1_ELECO</name>
<gene>
    <name evidence="2" type="primary">ga11957</name>
    <name evidence="2" type="ORF">PR202_ga11957</name>
</gene>